<evidence type="ECO:0000313" key="1">
    <source>
        <dbReference type="EMBL" id="QCQ62928.1"/>
    </source>
</evidence>
<evidence type="ECO:0000313" key="2">
    <source>
        <dbReference type="Proteomes" id="UP000300516"/>
    </source>
</evidence>
<reference evidence="1 2" key="1">
    <citation type="submission" date="2019-03" db="EMBL/GenBank/DDBJ databases">
        <title>Genomic and seasonal variations among aquatic phages infecting the Baltic Sea Gammaproteobacteria Rheinheimera sp. bal341.</title>
        <authorList>
            <person name="Nilsson E."/>
            <person name="Li K."/>
            <person name="Fridlund J."/>
            <person name="Sulcius S."/>
            <person name="Bunse C."/>
            <person name="Karlsson C.M.G."/>
            <person name="Lindh M."/>
            <person name="Lundin D."/>
            <person name="Pinhassi J."/>
            <person name="Holmfeldt K."/>
        </authorList>
    </citation>
    <scope>NUCLEOTIDE SEQUENCE [LARGE SCALE GENOMIC DNA]</scope>
</reference>
<protein>
    <submittedName>
        <fullName evidence="1">Uncharacterized protein</fullName>
    </submittedName>
</protein>
<proteinExistence type="predicted"/>
<dbReference type="EMBL" id="MK719737">
    <property type="protein sequence ID" value="QCQ62928.1"/>
    <property type="molecule type" value="Genomic_DNA"/>
</dbReference>
<name>A0A4P8NA09_9CAUD</name>
<accession>A0A4P8NA09</accession>
<sequence>MKAICDNYNLIYSVARTAIVNVVPRKQEDDTSNTQYNPRRQVVGSDAGYAANIGNQAKSREELLKQSVDAFDNYLPERKGYKINRQVAFTVTSDDGTLIGSPTIENGTEARLEGEAGGAERIRFKTLMNAQLQVGKLVAIDSPLVKGVYKIEKLIFIGQFEGTDWYTEAVATLDGSWKVEKSS</sequence>
<organism evidence="1 2">
    <name type="scientific">Rheinheimera phage vB_RspM_Barba23A</name>
    <dbReference type="NCBI Taxonomy" id="2565667"/>
    <lineage>
        <taxon>Viruses</taxon>
        <taxon>Duplodnaviria</taxon>
        <taxon>Heunggongvirae</taxon>
        <taxon>Uroviricota</taxon>
        <taxon>Caudoviricetes</taxon>
        <taxon>Barbavirus</taxon>
        <taxon>Barbavirus barba18A</taxon>
    </lineage>
</organism>
<dbReference type="Proteomes" id="UP000300516">
    <property type="component" value="Genome"/>
</dbReference>
<gene>
    <name evidence="1" type="ORF">Barba23A_gp116</name>
</gene>